<evidence type="ECO:0000313" key="2">
    <source>
        <dbReference type="Proteomes" id="UP001597419"/>
    </source>
</evidence>
<sequence length="229" mass="23367">MSVRFCLLVVAKAPVPGFAKTRLCPPATAVQAAEIAATALLDTLAAVLATRDAVPVVAMTGELGEAARGTEIAEVLGQVTVLAQRGDDFGARLANAHADTAAAYPALPVLQIGMDTPQVTPDLLTSAVNPVLRGDSGATLGAAEDGGWWALGLRDPLDARVLAEVPMSRPDTGARTRRALTASGLSVTGVATLSDVDTIADARRVAARCVNGRFARAVAEVAGLPALVR</sequence>
<reference evidence="2" key="1">
    <citation type="journal article" date="2019" name="Int. J. Syst. Evol. Microbiol.">
        <title>The Global Catalogue of Microorganisms (GCM) 10K type strain sequencing project: providing services to taxonomists for standard genome sequencing and annotation.</title>
        <authorList>
            <consortium name="The Broad Institute Genomics Platform"/>
            <consortium name="The Broad Institute Genome Sequencing Center for Infectious Disease"/>
            <person name="Wu L."/>
            <person name="Ma J."/>
        </authorList>
    </citation>
    <scope>NUCLEOTIDE SEQUENCE [LARGE SCALE GENOMIC DNA]</scope>
    <source>
        <strain evidence="2">CGMCC 4.7643</strain>
    </source>
</reference>
<dbReference type="InterPro" id="IPR018641">
    <property type="entry name" value="Trfase_1_rSAM/seldom-assoc"/>
</dbReference>
<dbReference type="EMBL" id="JBHUKU010000009">
    <property type="protein sequence ID" value="MFD2460602.1"/>
    <property type="molecule type" value="Genomic_DNA"/>
</dbReference>
<dbReference type="InterPro" id="IPR029044">
    <property type="entry name" value="Nucleotide-diphossugar_trans"/>
</dbReference>
<dbReference type="SUPFAM" id="SSF53448">
    <property type="entry name" value="Nucleotide-diphospho-sugar transferases"/>
    <property type="match status" value="1"/>
</dbReference>
<evidence type="ECO:0000313" key="1">
    <source>
        <dbReference type="EMBL" id="MFD2460602.1"/>
    </source>
</evidence>
<dbReference type="Pfam" id="PF09837">
    <property type="entry name" value="DUF2064"/>
    <property type="match status" value="1"/>
</dbReference>
<gene>
    <name evidence="1" type="ORF">ACFSYJ_18490</name>
</gene>
<keyword evidence="2" id="KW-1185">Reference proteome</keyword>
<dbReference type="PANTHER" id="PTHR36529:SF1">
    <property type="entry name" value="GLYCOSYLTRANSFERASE"/>
    <property type="match status" value="1"/>
</dbReference>
<dbReference type="RefSeq" id="WP_345393828.1">
    <property type="nucleotide sequence ID" value="NZ_BAABHG010000006.1"/>
</dbReference>
<organism evidence="1 2">
    <name type="scientific">Amycolatopsis samaneae</name>
    <dbReference type="NCBI Taxonomy" id="664691"/>
    <lineage>
        <taxon>Bacteria</taxon>
        <taxon>Bacillati</taxon>
        <taxon>Actinomycetota</taxon>
        <taxon>Actinomycetes</taxon>
        <taxon>Pseudonocardiales</taxon>
        <taxon>Pseudonocardiaceae</taxon>
        <taxon>Amycolatopsis</taxon>
    </lineage>
</organism>
<protein>
    <submittedName>
        <fullName evidence="1">DUF2064 domain-containing protein</fullName>
    </submittedName>
</protein>
<dbReference type="PANTHER" id="PTHR36529">
    <property type="entry name" value="SLL1095 PROTEIN"/>
    <property type="match status" value="1"/>
</dbReference>
<dbReference type="Proteomes" id="UP001597419">
    <property type="component" value="Unassembled WGS sequence"/>
</dbReference>
<name>A0ABW5GIE1_9PSEU</name>
<accession>A0ABW5GIE1</accession>
<proteinExistence type="predicted"/>
<dbReference type="Gene3D" id="3.90.550.10">
    <property type="entry name" value="Spore Coat Polysaccharide Biosynthesis Protein SpsA, Chain A"/>
    <property type="match status" value="1"/>
</dbReference>
<comment type="caution">
    <text evidence="1">The sequence shown here is derived from an EMBL/GenBank/DDBJ whole genome shotgun (WGS) entry which is preliminary data.</text>
</comment>